<dbReference type="InterPro" id="IPR050204">
    <property type="entry name" value="AraC_XylS_family_regulators"/>
</dbReference>
<keyword evidence="6" id="KW-1185">Reference proteome</keyword>
<keyword evidence="3" id="KW-0804">Transcription</keyword>
<dbReference type="InterPro" id="IPR020449">
    <property type="entry name" value="Tscrpt_reg_AraC-type_HTH"/>
</dbReference>
<dbReference type="InterPro" id="IPR018060">
    <property type="entry name" value="HTH_AraC"/>
</dbReference>
<dbReference type="PANTHER" id="PTHR46796">
    <property type="entry name" value="HTH-TYPE TRANSCRIPTIONAL ACTIVATOR RHAS-RELATED"/>
    <property type="match status" value="1"/>
</dbReference>
<dbReference type="PRINTS" id="PR00032">
    <property type="entry name" value="HTHARAC"/>
</dbReference>
<dbReference type="eggNOG" id="COG4977">
    <property type="taxonomic scope" value="Bacteria"/>
</dbReference>
<sequence length="322" mass="36883">MIRGTEKSMCLQWVPWTVYSGLINKRGAGFGMQQYEAFEVLQHYKTRLQDSVTLDNNVQLAIWQNSHDRVTLENTHHHTFSMYVQDGYESYHKRPDGWFNGGAPGRFCLMPQESVSTWDIRGNLHFAHFYCTDEHLRQLAEKTWDRSPASICLDERIFIGDAQLEALYRHFLLTGNWRDPASRMMLSSASTLVMLHVLQRYSQLRWAEPDARGGLAPAVLRRVQARIDAGLAEGLTIGDLAAEAGLSEFHFARMFRQSVGMAPHQYVMKRRLAQAKDLLRQSRLSITDVALACGFSSASHFSQRFRAEFGVTPSTLRRQLLR</sequence>
<feature type="domain" description="HTH araC/xylS-type" evidence="4">
    <location>
        <begin position="221"/>
        <end position="319"/>
    </location>
</feature>
<dbReference type="SMART" id="SM00342">
    <property type="entry name" value="HTH_ARAC"/>
    <property type="match status" value="1"/>
</dbReference>
<protein>
    <submittedName>
        <fullName evidence="5">Transcriptional regulator, AraC family</fullName>
    </submittedName>
</protein>
<dbReference type="Pfam" id="PF12833">
    <property type="entry name" value="HTH_18"/>
    <property type="match status" value="1"/>
</dbReference>
<dbReference type="PANTHER" id="PTHR46796:SF6">
    <property type="entry name" value="ARAC SUBFAMILY"/>
    <property type="match status" value="1"/>
</dbReference>
<keyword evidence="2" id="KW-0238">DNA-binding</keyword>
<dbReference type="GO" id="GO:0003700">
    <property type="term" value="F:DNA-binding transcription factor activity"/>
    <property type="evidence" value="ECO:0007669"/>
    <property type="project" value="InterPro"/>
</dbReference>
<dbReference type="AlphaFoldDB" id="C6C8M9"/>
<dbReference type="PROSITE" id="PS00041">
    <property type="entry name" value="HTH_ARAC_FAMILY_1"/>
    <property type="match status" value="1"/>
</dbReference>
<evidence type="ECO:0000259" key="4">
    <source>
        <dbReference type="PROSITE" id="PS01124"/>
    </source>
</evidence>
<dbReference type="HOGENOM" id="CLU_000445_88_4_6"/>
<evidence type="ECO:0000256" key="3">
    <source>
        <dbReference type="ARBA" id="ARBA00023163"/>
    </source>
</evidence>
<dbReference type="STRING" id="579405.Dd703_2413"/>
<keyword evidence="1" id="KW-0805">Transcription regulation</keyword>
<dbReference type="PROSITE" id="PS01124">
    <property type="entry name" value="HTH_ARAC_FAMILY_2"/>
    <property type="match status" value="1"/>
</dbReference>
<name>C6C8M9_MUSP7</name>
<accession>C6C8M9</accession>
<proteinExistence type="predicted"/>
<dbReference type="EMBL" id="CP001654">
    <property type="protein sequence ID" value="ACS86195.1"/>
    <property type="molecule type" value="Genomic_DNA"/>
</dbReference>
<gene>
    <name evidence="5" type="ordered locus">Dd703_2413</name>
</gene>
<dbReference type="SUPFAM" id="SSF46689">
    <property type="entry name" value="Homeodomain-like"/>
    <property type="match status" value="2"/>
</dbReference>
<dbReference type="Gene3D" id="1.10.10.60">
    <property type="entry name" value="Homeodomain-like"/>
    <property type="match status" value="2"/>
</dbReference>
<evidence type="ECO:0000313" key="6">
    <source>
        <dbReference type="Proteomes" id="UP000002734"/>
    </source>
</evidence>
<dbReference type="KEGG" id="dda:Dd703_2413"/>
<evidence type="ECO:0000256" key="1">
    <source>
        <dbReference type="ARBA" id="ARBA00023015"/>
    </source>
</evidence>
<evidence type="ECO:0000256" key="2">
    <source>
        <dbReference type="ARBA" id="ARBA00023125"/>
    </source>
</evidence>
<dbReference type="Proteomes" id="UP000002734">
    <property type="component" value="Chromosome"/>
</dbReference>
<reference evidence="5" key="1">
    <citation type="submission" date="2009-06" db="EMBL/GenBank/DDBJ databases">
        <title>Complete sequence of Dickeya dadantii Ech703.</title>
        <authorList>
            <consortium name="US DOE Joint Genome Institute"/>
            <person name="Lucas S."/>
            <person name="Copeland A."/>
            <person name="Lapidus A."/>
            <person name="Glavina del Rio T."/>
            <person name="Dalin E."/>
            <person name="Tice H."/>
            <person name="Bruce D."/>
            <person name="Goodwin L."/>
            <person name="Pitluck S."/>
            <person name="Chertkov O."/>
            <person name="Brettin T."/>
            <person name="Detter J.C."/>
            <person name="Han C."/>
            <person name="Larimer F."/>
            <person name="Land M."/>
            <person name="Hauser L."/>
            <person name="Kyrpides N."/>
            <person name="Mikhailova N."/>
            <person name="Balakrishnan V."/>
            <person name="Glasner J."/>
            <person name="Perna N.T."/>
        </authorList>
    </citation>
    <scope>NUCLEOTIDE SEQUENCE [LARGE SCALE GENOMIC DNA]</scope>
    <source>
        <strain evidence="5">Ech703</strain>
    </source>
</reference>
<evidence type="ECO:0000313" key="5">
    <source>
        <dbReference type="EMBL" id="ACS86195.1"/>
    </source>
</evidence>
<organism evidence="5 6">
    <name type="scientific">Musicola paradisiaca (strain Ech703)</name>
    <name type="common">Dickeya paradisiaca</name>
    <name type="synonym">Dickeya dadantii</name>
    <dbReference type="NCBI Taxonomy" id="579405"/>
    <lineage>
        <taxon>Bacteria</taxon>
        <taxon>Pseudomonadati</taxon>
        <taxon>Pseudomonadota</taxon>
        <taxon>Gammaproteobacteria</taxon>
        <taxon>Enterobacterales</taxon>
        <taxon>Pectobacteriaceae</taxon>
        <taxon>Musicola</taxon>
    </lineage>
</organism>
<dbReference type="InterPro" id="IPR009057">
    <property type="entry name" value="Homeodomain-like_sf"/>
</dbReference>
<dbReference type="GO" id="GO:0043565">
    <property type="term" value="F:sequence-specific DNA binding"/>
    <property type="evidence" value="ECO:0007669"/>
    <property type="project" value="InterPro"/>
</dbReference>
<dbReference type="InterPro" id="IPR018062">
    <property type="entry name" value="HTH_AraC-typ_CS"/>
</dbReference>